<evidence type="ECO:0000313" key="2">
    <source>
        <dbReference type="Proteomes" id="UP000471465"/>
    </source>
</evidence>
<comment type="caution">
    <text evidence="1">The sequence shown here is derived from an EMBL/GenBank/DDBJ whole genome shotgun (WGS) entry which is preliminary data.</text>
</comment>
<dbReference type="RefSeq" id="WP_160021241.1">
    <property type="nucleotide sequence ID" value="NZ_VZIZ01000007.1"/>
</dbReference>
<dbReference type="PROSITE" id="PS51257">
    <property type="entry name" value="PROKAR_LIPOPROTEIN"/>
    <property type="match status" value="1"/>
</dbReference>
<protein>
    <submittedName>
        <fullName evidence="1">Uncharacterized protein</fullName>
    </submittedName>
</protein>
<accession>A0A6N7BYT7</accession>
<dbReference type="Proteomes" id="UP000471465">
    <property type="component" value="Unassembled WGS sequence"/>
</dbReference>
<dbReference type="EMBL" id="VZIZ01000007">
    <property type="protein sequence ID" value="KAF0569568.1"/>
    <property type="molecule type" value="Genomic_DNA"/>
</dbReference>
<dbReference type="AlphaFoldDB" id="A0A6N7BYT7"/>
<gene>
    <name evidence="1" type="ORF">FQV37_2594</name>
</gene>
<proteinExistence type="predicted"/>
<keyword evidence="2" id="KW-1185">Reference proteome</keyword>
<reference evidence="1 2" key="1">
    <citation type="submission" date="2019-09" db="EMBL/GenBank/DDBJ databases">
        <title>Draft genome sequence of Psychrobacter nivimaris LAMA 639, in search for biotechnological relevant genes.</title>
        <authorList>
            <person name="Lima A.O.S."/>
            <person name="Staloch B.E.K."/>
            <person name="Freitas R.C."/>
            <person name="Niero H."/>
            <person name="Silva M.A.C."/>
        </authorList>
    </citation>
    <scope>NUCLEOTIDE SEQUENCE [LARGE SCALE GENOMIC DNA]</scope>
    <source>
        <strain evidence="1 2">LAMA 639</strain>
    </source>
</reference>
<evidence type="ECO:0000313" key="1">
    <source>
        <dbReference type="EMBL" id="KAF0569568.1"/>
    </source>
</evidence>
<sequence length="129" mass="14634">MKGSFESKVTMPNGAIYSCNISKGYYSHVLGQHEKTYWLEREISKYNKESVLICLSDRSVFISIYINKQDATGIIHPTDKQLLGLLDTNLSLEETFEYCRNTFCPDLSAVSTKPKTKPTIKAQPDLFEA</sequence>
<organism evidence="1 2">
    <name type="scientific">Psychrobacter nivimaris</name>
    <dbReference type="NCBI Taxonomy" id="281738"/>
    <lineage>
        <taxon>Bacteria</taxon>
        <taxon>Pseudomonadati</taxon>
        <taxon>Pseudomonadota</taxon>
        <taxon>Gammaproteobacteria</taxon>
        <taxon>Moraxellales</taxon>
        <taxon>Moraxellaceae</taxon>
        <taxon>Psychrobacter</taxon>
    </lineage>
</organism>
<name>A0A6N7BYT7_9GAMM</name>